<dbReference type="EMBL" id="CP015597">
    <property type="protein sequence ID" value="ANE83457.1"/>
    <property type="molecule type" value="Genomic_DNA"/>
</dbReference>
<dbReference type="KEGG" id="madi:A7U43_28515"/>
<keyword evidence="2" id="KW-0812">Transmembrane</keyword>
<evidence type="ECO:0000256" key="1">
    <source>
        <dbReference type="SAM" id="MobiDB-lite"/>
    </source>
</evidence>
<dbReference type="Gene3D" id="3.40.1000.70">
    <property type="entry name" value="PknH-like extracellular domain"/>
    <property type="match status" value="1"/>
</dbReference>
<dbReference type="Pfam" id="PF14032">
    <property type="entry name" value="PknH_C"/>
    <property type="match status" value="1"/>
</dbReference>
<evidence type="ECO:0000259" key="3">
    <source>
        <dbReference type="Pfam" id="PF14032"/>
    </source>
</evidence>
<evidence type="ECO:0000313" key="5">
    <source>
        <dbReference type="Proteomes" id="UP000077143"/>
    </source>
</evidence>
<keyword evidence="5" id="KW-1185">Reference proteome</keyword>
<keyword evidence="2" id="KW-0472">Membrane</keyword>
<sequence>MASMTHNSDGEYTRPYTPPTPPPPSPWPAHAAGPVPNWTTPAAAPTAPAKRHGMRWAAAGIAAVAVIGGAGWAGLTMSQDAPASQSSTAASAERDDTSGADSPDAEREPVGGGDTNSEDTETPDTTAVGSPQGDEALVPTEELPNLLLSGTTLADLLVFDDLVQVANETVLYTAASTDRPECGGVINPAMPDAYRGAPFKAIRLHEYHDTWGDIYEIGVTEAVVEFPDEQSARAFVTTEAGRWQKCKYDPVRLLSNGTSSWSRTILTPELNAGVLTVSTMSIEHSGLGCQRGLSSRSNIVIDVQICEPGGTSQAPQLISAIADRIPNS</sequence>
<geneLocation type="plasmid" evidence="5">
    <name>pmyc1</name>
</geneLocation>
<feature type="region of interest" description="Disordered" evidence="1">
    <location>
        <begin position="1"/>
        <end position="49"/>
    </location>
</feature>
<feature type="compositionally biased region" description="Low complexity" evidence="1">
    <location>
        <begin position="78"/>
        <end position="91"/>
    </location>
</feature>
<feature type="compositionally biased region" description="Low complexity" evidence="1">
    <location>
        <begin position="28"/>
        <end position="48"/>
    </location>
</feature>
<gene>
    <name evidence="4" type="ORF">A7U43_28515</name>
</gene>
<reference evidence="4 5" key="1">
    <citation type="submission" date="2016-05" db="EMBL/GenBank/DDBJ databases">
        <title>Complete genome sequence of a phthalic acid esters degrading Mycobacterium sp. YC-RL4.</title>
        <authorList>
            <person name="Ren L."/>
            <person name="Fan S."/>
            <person name="Ruth N."/>
            <person name="Jia Y."/>
            <person name="Wang J."/>
            <person name="Qiao C."/>
        </authorList>
    </citation>
    <scope>NUCLEOTIDE SEQUENCE [LARGE SCALE GENOMIC DNA]</scope>
    <source>
        <strain evidence="4 5">YC-RL4</strain>
        <plasmid evidence="5">pmyc1</plasmid>
    </source>
</reference>
<dbReference type="Proteomes" id="UP000077143">
    <property type="component" value="Plasmid pMYC1"/>
</dbReference>
<dbReference type="InterPro" id="IPR026954">
    <property type="entry name" value="PknH-like_Extracell"/>
</dbReference>
<evidence type="ECO:0000256" key="2">
    <source>
        <dbReference type="SAM" id="Phobius"/>
    </source>
</evidence>
<keyword evidence="4" id="KW-0614">Plasmid</keyword>
<feature type="domain" description="PknH-like extracellular" evidence="3">
    <location>
        <begin position="138"/>
        <end position="324"/>
    </location>
</feature>
<name>A0A172UWE5_9MYCO</name>
<proteinExistence type="predicted"/>
<dbReference type="InterPro" id="IPR038232">
    <property type="entry name" value="PknH-like_Extracell_sf"/>
</dbReference>
<keyword evidence="2" id="KW-1133">Transmembrane helix</keyword>
<accession>A0A172UWE5</accession>
<protein>
    <recommendedName>
        <fullName evidence="3">PknH-like extracellular domain-containing protein</fullName>
    </recommendedName>
</protein>
<feature type="transmembrane region" description="Helical" evidence="2">
    <location>
        <begin position="56"/>
        <end position="75"/>
    </location>
</feature>
<feature type="region of interest" description="Disordered" evidence="1">
    <location>
        <begin position="78"/>
        <end position="136"/>
    </location>
</feature>
<organism evidence="4 5">
    <name type="scientific">Mycobacterium adipatum</name>
    <dbReference type="NCBI Taxonomy" id="1682113"/>
    <lineage>
        <taxon>Bacteria</taxon>
        <taxon>Bacillati</taxon>
        <taxon>Actinomycetota</taxon>
        <taxon>Actinomycetes</taxon>
        <taxon>Mycobacteriales</taxon>
        <taxon>Mycobacteriaceae</taxon>
        <taxon>Mycobacterium</taxon>
    </lineage>
</organism>
<feature type="compositionally biased region" description="Pro residues" evidence="1">
    <location>
        <begin position="16"/>
        <end position="27"/>
    </location>
</feature>
<evidence type="ECO:0000313" key="4">
    <source>
        <dbReference type="EMBL" id="ANE83457.1"/>
    </source>
</evidence>
<dbReference type="AlphaFoldDB" id="A0A172UWE5"/>